<comment type="caution">
    <text evidence="2">The sequence shown here is derived from an EMBL/GenBank/DDBJ whole genome shotgun (WGS) entry which is preliminary data.</text>
</comment>
<dbReference type="RefSeq" id="WP_231488660.1">
    <property type="nucleotide sequence ID" value="NZ_BAAAZO010000005.1"/>
</dbReference>
<dbReference type="PRINTS" id="PR00111">
    <property type="entry name" value="ABHYDROLASE"/>
</dbReference>
<keyword evidence="3" id="KW-1185">Reference proteome</keyword>
<evidence type="ECO:0000259" key="1">
    <source>
        <dbReference type="Pfam" id="PF00561"/>
    </source>
</evidence>
<organism evidence="2 3">
    <name type="scientific">Kineosporia mesophila</name>
    <dbReference type="NCBI Taxonomy" id="566012"/>
    <lineage>
        <taxon>Bacteria</taxon>
        <taxon>Bacillati</taxon>
        <taxon>Actinomycetota</taxon>
        <taxon>Actinomycetes</taxon>
        <taxon>Kineosporiales</taxon>
        <taxon>Kineosporiaceae</taxon>
        <taxon>Kineosporia</taxon>
    </lineage>
</organism>
<dbReference type="PRINTS" id="PR00412">
    <property type="entry name" value="EPOXHYDRLASE"/>
</dbReference>
<gene>
    <name evidence="2" type="ORF">GCM10022223_32090</name>
</gene>
<dbReference type="Proteomes" id="UP001501074">
    <property type="component" value="Unassembled WGS sequence"/>
</dbReference>
<accession>A0ABP6ZNR7</accession>
<keyword evidence="2" id="KW-0378">Hydrolase</keyword>
<reference evidence="3" key="1">
    <citation type="journal article" date="2019" name="Int. J. Syst. Evol. Microbiol.">
        <title>The Global Catalogue of Microorganisms (GCM) 10K type strain sequencing project: providing services to taxonomists for standard genome sequencing and annotation.</title>
        <authorList>
            <consortium name="The Broad Institute Genomics Platform"/>
            <consortium name="The Broad Institute Genome Sequencing Center for Infectious Disease"/>
            <person name="Wu L."/>
            <person name="Ma J."/>
        </authorList>
    </citation>
    <scope>NUCLEOTIDE SEQUENCE [LARGE SCALE GENOMIC DNA]</scope>
    <source>
        <strain evidence="3">JCM 16902</strain>
    </source>
</reference>
<dbReference type="SUPFAM" id="SSF53474">
    <property type="entry name" value="alpha/beta-Hydrolases"/>
    <property type="match status" value="1"/>
</dbReference>
<protein>
    <submittedName>
        <fullName evidence="2">Alpha/beta fold hydrolase</fullName>
    </submittedName>
</protein>
<name>A0ABP6ZNR7_9ACTN</name>
<evidence type="ECO:0000313" key="3">
    <source>
        <dbReference type="Proteomes" id="UP001501074"/>
    </source>
</evidence>
<dbReference type="InterPro" id="IPR050266">
    <property type="entry name" value="AB_hydrolase_sf"/>
</dbReference>
<dbReference type="Gene3D" id="3.40.50.1820">
    <property type="entry name" value="alpha/beta hydrolase"/>
    <property type="match status" value="1"/>
</dbReference>
<sequence length="298" mass="32259">MTETPVAPELLTHESTLRELTTDKGVLRYHEAGQGPPLVLLHGSGPGVSGWRNFSGSLGLFAGHFRTLILEFPGFGISDPTDEHAMLGAPATVLRFLDGLGLDRVDLIGNSMGGQVATKLALTRPERVRRLVTIGGIGRNLYAPMPSEGLRLLTDFVDDPTRPNLVRWLRGMVFDQSLITEELIEDRLSTGTEAQTLATARSMFGSEALKFLIAAAQAGGVPEWAQLGNITAPTLLTWGRDDRVTPLDSSIIPMRAIPNGELHVFPNSGHWVMIEAKEAWESVVLAFLTRPDACSDAS</sequence>
<dbReference type="PANTHER" id="PTHR43798:SF33">
    <property type="entry name" value="HYDROLASE, PUTATIVE (AFU_ORTHOLOGUE AFUA_2G14860)-RELATED"/>
    <property type="match status" value="1"/>
</dbReference>
<dbReference type="InterPro" id="IPR000073">
    <property type="entry name" value="AB_hydrolase_1"/>
</dbReference>
<proteinExistence type="predicted"/>
<dbReference type="EMBL" id="BAAAZO010000005">
    <property type="protein sequence ID" value="GAA3613516.1"/>
    <property type="molecule type" value="Genomic_DNA"/>
</dbReference>
<dbReference type="InterPro" id="IPR029058">
    <property type="entry name" value="AB_hydrolase_fold"/>
</dbReference>
<dbReference type="Pfam" id="PF00561">
    <property type="entry name" value="Abhydrolase_1"/>
    <property type="match status" value="1"/>
</dbReference>
<dbReference type="PANTHER" id="PTHR43798">
    <property type="entry name" value="MONOACYLGLYCEROL LIPASE"/>
    <property type="match status" value="1"/>
</dbReference>
<dbReference type="GO" id="GO:0016787">
    <property type="term" value="F:hydrolase activity"/>
    <property type="evidence" value="ECO:0007669"/>
    <property type="project" value="UniProtKB-KW"/>
</dbReference>
<feature type="domain" description="AB hydrolase-1" evidence="1">
    <location>
        <begin position="36"/>
        <end position="276"/>
    </location>
</feature>
<evidence type="ECO:0000313" key="2">
    <source>
        <dbReference type="EMBL" id="GAA3613516.1"/>
    </source>
</evidence>
<dbReference type="InterPro" id="IPR000639">
    <property type="entry name" value="Epox_hydrolase-like"/>
</dbReference>